<dbReference type="InterPro" id="IPR010131">
    <property type="entry name" value="MdtP/NodT-like"/>
</dbReference>
<accession>A0ABV0BN63</accession>
<reference evidence="1 2" key="1">
    <citation type="submission" date="2024-04" db="EMBL/GenBank/DDBJ databases">
        <title>WGS of bacteria from Torrens River.</title>
        <authorList>
            <person name="Wyrsch E.R."/>
            <person name="Drigo B."/>
        </authorList>
    </citation>
    <scope>NUCLEOTIDE SEQUENCE [LARGE SCALE GENOMIC DNA]</scope>
    <source>
        <strain evidence="1 2">TWI391</strain>
    </source>
</reference>
<dbReference type="PANTHER" id="PTHR30203:SF23">
    <property type="entry name" value="OUTER MEMBRANE EFFLUX PROTEIN"/>
    <property type="match status" value="1"/>
</dbReference>
<evidence type="ECO:0000313" key="2">
    <source>
        <dbReference type="Proteomes" id="UP001409291"/>
    </source>
</evidence>
<dbReference type="EMBL" id="JBDJNQ010000001">
    <property type="protein sequence ID" value="MEN5375927.1"/>
    <property type="molecule type" value="Genomic_DNA"/>
</dbReference>
<gene>
    <name evidence="1" type="ORF">ABE541_01505</name>
</gene>
<name>A0ABV0BN63_9SPHI</name>
<keyword evidence="2" id="KW-1185">Reference proteome</keyword>
<sequence length="417" mass="48317">MKIYWFIGVFLLTVGQSRAQTYSLQALKDMLLQNNGQLIAQKYQIAASDALVVQEKLWSNPTLSISEVNLWKNGTSETLPYLFGKYGQQQQVAVELEQLIETAGKRKKRISLKSLERKDALLDYEELLRELQFELDEAYWSYMAVSRKESLVDSIVNLYQNLENQYKRQSDLNNIPKSDYLRIQAALINFEKDRVELYADKNNWLTKIKVLTQNETIENLQIEQSEVPLNLSQKIPLDIEHQLLDQNIGYQKQINERDKAKQQLLIEKAERTPNLTFQLSYDRGGNIMRDFVGAGVSMDLPIWNRNKGNIKAAESMAKHAESQQNVLLSQLKGQLKDLQYQVALYEVTLLKSKNIASEERKAMIANYQKHLQKKQITLLEFIDFIEAYQETETGIVDMTLAYQMAHAQLQYLTGQKF</sequence>
<dbReference type="PANTHER" id="PTHR30203">
    <property type="entry name" value="OUTER MEMBRANE CATION EFFLUX PROTEIN"/>
    <property type="match status" value="1"/>
</dbReference>
<dbReference type="RefSeq" id="WP_132771862.1">
    <property type="nucleotide sequence ID" value="NZ_JAOQNK010000001.1"/>
</dbReference>
<protein>
    <submittedName>
        <fullName evidence="1">TolC family protein</fullName>
    </submittedName>
</protein>
<organism evidence="1 2">
    <name type="scientific">Sphingobacterium kitahiroshimense</name>
    <dbReference type="NCBI Taxonomy" id="470446"/>
    <lineage>
        <taxon>Bacteria</taxon>
        <taxon>Pseudomonadati</taxon>
        <taxon>Bacteroidota</taxon>
        <taxon>Sphingobacteriia</taxon>
        <taxon>Sphingobacteriales</taxon>
        <taxon>Sphingobacteriaceae</taxon>
        <taxon>Sphingobacterium</taxon>
    </lineage>
</organism>
<dbReference type="Proteomes" id="UP001409291">
    <property type="component" value="Unassembled WGS sequence"/>
</dbReference>
<evidence type="ECO:0000313" key="1">
    <source>
        <dbReference type="EMBL" id="MEN5375927.1"/>
    </source>
</evidence>
<dbReference type="SUPFAM" id="SSF56954">
    <property type="entry name" value="Outer membrane efflux proteins (OEP)"/>
    <property type="match status" value="1"/>
</dbReference>
<proteinExistence type="predicted"/>
<comment type="caution">
    <text evidence="1">The sequence shown here is derived from an EMBL/GenBank/DDBJ whole genome shotgun (WGS) entry which is preliminary data.</text>
</comment>
<dbReference type="Gene3D" id="1.20.1600.10">
    <property type="entry name" value="Outer membrane efflux proteins (OEP)"/>
    <property type="match status" value="1"/>
</dbReference>